<dbReference type="Proteomes" id="UP000037267">
    <property type="component" value="Unassembled WGS sequence"/>
</dbReference>
<reference evidence="3" key="1">
    <citation type="submission" date="2015-07" db="EMBL/GenBank/DDBJ databases">
        <title>Draft genome sequence of the purine-degrading Gottschalkia purinilyticum DSM 1384 (formerly Clostridium purinilyticum).</title>
        <authorList>
            <person name="Poehlein A."/>
            <person name="Schiel-Bengelsdorf B."/>
            <person name="Bengelsdorf F.R."/>
            <person name="Daniel R."/>
            <person name="Duerre P."/>
        </authorList>
    </citation>
    <scope>NUCLEOTIDE SEQUENCE [LARGE SCALE GENOMIC DNA]</scope>
    <source>
        <strain evidence="3">DSM 1384</strain>
    </source>
</reference>
<protein>
    <recommendedName>
        <fullName evidence="4">DUF1700 domain-containing protein</fullName>
    </recommendedName>
</protein>
<sequence>MNKQEFLNKLYDNLKDIPEIEKREIMRDYEEHFHIGKERGLNEEEISRKLGDPEQIGKQYKYNSLVIRAEKSNNPLNILKVLICGMGLGFFNLVLGLPLLITAIALLISGALVCISMGIAGVAISVGTLLEPLNLPFISMFYIPNITSRFMILFLGIGITCISVAFTIIFWKIVQYFSKGILKYVKANVKIITG</sequence>
<evidence type="ECO:0000256" key="1">
    <source>
        <dbReference type="SAM" id="Phobius"/>
    </source>
</evidence>
<comment type="caution">
    <text evidence="2">The sequence shown here is derived from an EMBL/GenBank/DDBJ whole genome shotgun (WGS) entry which is preliminary data.</text>
</comment>
<organism evidence="2 3">
    <name type="scientific">Gottschalkia purinilytica</name>
    <name type="common">Clostridium purinilyticum</name>
    <dbReference type="NCBI Taxonomy" id="1503"/>
    <lineage>
        <taxon>Bacteria</taxon>
        <taxon>Bacillati</taxon>
        <taxon>Bacillota</taxon>
        <taxon>Tissierellia</taxon>
        <taxon>Tissierellales</taxon>
        <taxon>Gottschalkiaceae</taxon>
        <taxon>Gottschalkia</taxon>
    </lineage>
</organism>
<accession>A0A0L0W6R5</accession>
<dbReference type="RefSeq" id="WP_050378696.1">
    <property type="nucleotide sequence ID" value="NZ_LGSS01000021.1"/>
</dbReference>
<dbReference type="EMBL" id="LGSS01000021">
    <property type="protein sequence ID" value="KNF07219.1"/>
    <property type="molecule type" value="Genomic_DNA"/>
</dbReference>
<feature type="transmembrane region" description="Helical" evidence="1">
    <location>
        <begin position="150"/>
        <end position="174"/>
    </location>
</feature>
<feature type="transmembrane region" description="Helical" evidence="1">
    <location>
        <begin position="104"/>
        <end position="130"/>
    </location>
</feature>
<dbReference type="OrthoDB" id="9804829at2"/>
<keyword evidence="3" id="KW-1185">Reference proteome</keyword>
<name>A0A0L0W6R5_GOTPU</name>
<dbReference type="AlphaFoldDB" id="A0A0L0W6R5"/>
<feature type="transmembrane region" description="Helical" evidence="1">
    <location>
        <begin position="78"/>
        <end position="97"/>
    </location>
</feature>
<keyword evidence="1" id="KW-1133">Transmembrane helix</keyword>
<dbReference type="PATRIC" id="fig|1503.3.peg.1337"/>
<gene>
    <name evidence="2" type="ORF">CLPU_21c00370</name>
</gene>
<dbReference type="STRING" id="1503.CLPU_21c00370"/>
<dbReference type="Pfam" id="PF22564">
    <property type="entry name" value="HAAS"/>
    <property type="match status" value="1"/>
</dbReference>
<evidence type="ECO:0000313" key="3">
    <source>
        <dbReference type="Proteomes" id="UP000037267"/>
    </source>
</evidence>
<keyword evidence="1" id="KW-0472">Membrane</keyword>
<evidence type="ECO:0000313" key="2">
    <source>
        <dbReference type="EMBL" id="KNF07219.1"/>
    </source>
</evidence>
<evidence type="ECO:0008006" key="4">
    <source>
        <dbReference type="Google" id="ProtNLM"/>
    </source>
</evidence>
<proteinExistence type="predicted"/>
<keyword evidence="1" id="KW-0812">Transmembrane</keyword>